<dbReference type="PANTHER" id="PTHR33711">
    <property type="entry name" value="DIOXYGENASE, PUTATIVE (AFU_ORTHOLOGUE AFUA_2G02910)-RELATED"/>
    <property type="match status" value="1"/>
</dbReference>
<sequence length="189" mass="21707">MSVNFTLIAQETTIASNDLPADYLKRSALYDYSESQLNNTDSIPDFESKSNKLKITGTIYLSDGKTPAKDVILYIEQPDENGDYELKTENNKRYVHHRGWIKTNADGQYTFYTFIPGQVLRYKELKHIHPVIKAPGQPEYDMDALLFDNDPFLSKSCRKRLAKRGIDTILKPIMKDNLLVATRDIVLQQ</sequence>
<name>A0A8J2TQA9_9FLAO</name>
<dbReference type="InterPro" id="IPR050770">
    <property type="entry name" value="Intradiol_RC_Dioxygenase"/>
</dbReference>
<keyword evidence="2" id="KW-1185">Reference proteome</keyword>
<dbReference type="Proteomes" id="UP000598120">
    <property type="component" value="Unassembled WGS sequence"/>
</dbReference>
<dbReference type="GO" id="GO:0005506">
    <property type="term" value="F:iron ion binding"/>
    <property type="evidence" value="ECO:0007669"/>
    <property type="project" value="InterPro"/>
</dbReference>
<protein>
    <recommendedName>
        <fullName evidence="3">Intradiol ring-cleavage dioxygenases domain-containing protein</fullName>
    </recommendedName>
</protein>
<reference evidence="1 2" key="1">
    <citation type="journal article" date="2014" name="Int. J. Syst. Evol. Microbiol.">
        <title>Complete genome sequence of Corynebacterium casei LMG S-19264T (=DSM 44701T), isolated from a smear-ripened cheese.</title>
        <authorList>
            <consortium name="US DOE Joint Genome Institute (JGI-PGF)"/>
            <person name="Walter F."/>
            <person name="Albersmeier A."/>
            <person name="Kalinowski J."/>
            <person name="Ruckert C."/>
        </authorList>
    </citation>
    <scope>NUCLEOTIDE SEQUENCE [LARGE SCALE GENOMIC DNA]</scope>
    <source>
        <strain evidence="1 2">CGMCC 1.15295</strain>
    </source>
</reference>
<evidence type="ECO:0000313" key="2">
    <source>
        <dbReference type="Proteomes" id="UP000598120"/>
    </source>
</evidence>
<comment type="caution">
    <text evidence="1">The sequence shown here is derived from an EMBL/GenBank/DDBJ whole genome shotgun (WGS) entry which is preliminary data.</text>
</comment>
<dbReference type="SUPFAM" id="SSF49482">
    <property type="entry name" value="Aromatic compound dioxygenase"/>
    <property type="match status" value="1"/>
</dbReference>
<dbReference type="AlphaFoldDB" id="A0A8J2TQA9"/>
<organism evidence="1 2">
    <name type="scientific">Aquaticitalea lipolytica</name>
    <dbReference type="NCBI Taxonomy" id="1247562"/>
    <lineage>
        <taxon>Bacteria</taxon>
        <taxon>Pseudomonadati</taxon>
        <taxon>Bacteroidota</taxon>
        <taxon>Flavobacteriia</taxon>
        <taxon>Flavobacteriales</taxon>
        <taxon>Flavobacteriaceae</taxon>
        <taxon>Aquaticitalea</taxon>
    </lineage>
</organism>
<dbReference type="PANTHER" id="PTHR33711:SF11">
    <property type="entry name" value="DIOXYGENASE"/>
    <property type="match status" value="1"/>
</dbReference>
<dbReference type="EMBL" id="BMIC01000002">
    <property type="protein sequence ID" value="GFZ84980.1"/>
    <property type="molecule type" value="Genomic_DNA"/>
</dbReference>
<proteinExistence type="predicted"/>
<evidence type="ECO:0000313" key="1">
    <source>
        <dbReference type="EMBL" id="GFZ84980.1"/>
    </source>
</evidence>
<dbReference type="GO" id="GO:0016702">
    <property type="term" value="F:oxidoreductase activity, acting on single donors with incorporation of molecular oxygen, incorporation of two atoms of oxygen"/>
    <property type="evidence" value="ECO:0007669"/>
    <property type="project" value="InterPro"/>
</dbReference>
<dbReference type="Gene3D" id="2.60.130.10">
    <property type="entry name" value="Aromatic compound dioxygenase"/>
    <property type="match status" value="1"/>
</dbReference>
<gene>
    <name evidence="1" type="ORF">GCM10011531_15020</name>
</gene>
<dbReference type="InterPro" id="IPR015889">
    <property type="entry name" value="Intradiol_dOase_core"/>
</dbReference>
<accession>A0A8J2TQA9</accession>
<evidence type="ECO:0008006" key="3">
    <source>
        <dbReference type="Google" id="ProtNLM"/>
    </source>
</evidence>